<dbReference type="InterPro" id="IPR036709">
    <property type="entry name" value="Autotransporte_beta_dom_sf"/>
</dbReference>
<dbReference type="PROSITE" id="PS51208">
    <property type="entry name" value="AUTOTRANSPORTER"/>
    <property type="match status" value="1"/>
</dbReference>
<dbReference type="Gene3D" id="2.160.20.20">
    <property type="match status" value="1"/>
</dbReference>
<evidence type="ECO:0000313" key="4">
    <source>
        <dbReference type="EMBL" id="AGE94631.1"/>
    </source>
</evidence>
<dbReference type="PANTHER" id="PTHR35037">
    <property type="entry name" value="C-TERMINAL REGION OF AIDA-LIKE PROTEIN"/>
    <property type="match status" value="1"/>
</dbReference>
<proteinExistence type="predicted"/>
<dbReference type="SUPFAM" id="SSF103515">
    <property type="entry name" value="Autotransporter"/>
    <property type="match status" value="1"/>
</dbReference>
<keyword evidence="4" id="KW-0449">Lipoprotein</keyword>
<dbReference type="InterPro" id="IPR024973">
    <property type="entry name" value="ESPR"/>
</dbReference>
<dbReference type="InterPro" id="IPR006315">
    <property type="entry name" value="OM_autotransptr_brl_dom"/>
</dbReference>
<evidence type="ECO:0000313" key="5">
    <source>
        <dbReference type="Proteomes" id="UP000034085"/>
    </source>
</evidence>
<dbReference type="NCBIfam" id="NF011422">
    <property type="entry name" value="PRK14849.1"/>
    <property type="match status" value="1"/>
</dbReference>
<dbReference type="Pfam" id="PF13018">
    <property type="entry name" value="ESPR"/>
    <property type="match status" value="1"/>
</dbReference>
<sequence>MNRIYRVMWNSTLQAFQVCSELTRRVGKTSTVNLRTSPGMCTKFNTLALSVLLALAGSASAARLEVDNGQSATLNTAVAYDSYQVGWNGSGILNILSGGNASLTTIETSVVGGNVGSQGIVNVSGGLWRLYDTGNQARPLNIGQSGTGTLNINQAGHVDGGYLRLGAQAAGVGTVNVEGEGSVLTTELLEIGSYGTGSLNITDNGYVTSTLVAIVGYQAGSNGQVVVEKGGEWLIQNNNLLVDLQIGNQGTGETTIREGGQITAGDTYLGGNVTATGTLNVQDPGSVITLARLYNGYRGNGTINISNSGLMNNGYYALLGVEAGSRGVVNVTDKGHWNFLGTGEAFRYIYVGDAGDGELNVSNEGKVDSGIITVGMKETGTGSITVKDRNSVITNLGTNVGYDGQGDMTISNEGLVVSNGGSSIGYGESGIGNVSITTGGLWQVNNTVYTTIGVGGVGNLNISDGGKFISKNITVLGDKASGTGTLNLMDTTSTFDSVGLSVGNSGKGTVNVSNGATLTSSGYGFIGSNITGKGVVNISTGSRWNIVNEGGNGGKLLHVGESGTGELNITSGGVVKASDTQVGSHETGKGNVLVDGQNSLLETQNMQVGATGEGTLTLTNNGTLNVVGGEIYLGVFEPAVGTLNIGAAHGEAAADAGYITNVTKVELGLGEGVFVFNHTNNSDTGYQVDMLITGDDKDGKVIHDAGHTVFNAGNTYSGKTLVNGGLLTIASHTTDGVTGMGASEVTIANPGTLDILASTNSAGDYTLTNVLKGDGLLRVKLSSSDNVFGFTHATGTEFAGVAQLKDSTFALGGDNTAALSHALLQSDGENITSVKTGEQSIGGLALNGGTLIFDTDFPAATLAQGYISTDTLVVGAGEYTWKGRTYQVDGTGDVRIDVPNPWNDPMANNPLTTLNLLEQDDSHVGVQLVKAQTVIGSGGSLTLRDLQGDEVAADKTLQIAQNGTVVADGEYGFRLTTAPGDGLYVNYGLKALNIYDGETLTLAEHGGAYGAMADMSAKIGGMGNLAINTVRQVSLSNGQNDYQGATFVQMGTLRTDADGVLGNTSELNISNAAIVDLNGSSQTVGAFNGQMGSTVLFKNGSLTVNNGGMSQGELAGGGNLNVTGGTLAIEGVNARYNALTSISPNAEVSLDNAQGLGSGNIANDGRLTLKSVIGELHNSMSGRGVFSATAATDVELDGDNSRFAGQFNIDAGSALSVNEQKNLGDASVINNGLLTISTERGWAMTHSITGSGDVTKLGTGILTLNNDSAAYQGTTEIVAGEIAFGSGSAIDMASQQINIHNSGVMSGNVTTAGDVDVMPGGTLRVAKTTIGGNLKNGGTVQMNSEGGKPGNLLTVNGNYNGNNGLMTFNTALGGDNSLTDKMNVTGDTQGNTRVRVDNIGGAGAQTVNGIELVEVGGNSAGNFALTTGTVEAGAYVYTLAKGKGNDAKNWYLTSKWDGVTPTDTPNPIDNPPVVDPEGPAVVRPEAGSYISNIAAANTLFSHRLHDRLGEPQYTDSLRSQDSVTSMWMRHVGGHERSSASDGQLKTQANRYILQLGGDIAQWSSNAQDRWHLGVMAGYTSQHSNTQSNRAGYKSDGRISGYSAGLYATWYQNDADKTGAYVDSWALYNWFDNSVSSDNRSDDDYDSRGVTASIEGGYTFEAGTFSGSEGTLNTWYIQPQAQITWMGVKDSDHTRKDGTRIETEGDGNVQTRLGVKTYLNSHHQRDDGKQREFQPYIEANWIYNSKVYGVKMDGQTVSRDGARNLAEVRTGVEAKMNNNLSLWGNIGVQLGDKGYSDTQGMLGVKYSW</sequence>
<dbReference type="SUPFAM" id="SSF51126">
    <property type="entry name" value="Pectin lyase-like"/>
    <property type="match status" value="1"/>
</dbReference>
<dbReference type="SMART" id="SM00869">
    <property type="entry name" value="Autotransporter"/>
    <property type="match status" value="1"/>
</dbReference>
<dbReference type="InterPro" id="IPR043990">
    <property type="entry name" value="AC_1"/>
</dbReference>
<dbReference type="Pfam" id="PF03797">
    <property type="entry name" value="Autotransporter"/>
    <property type="match status" value="1"/>
</dbReference>
<dbReference type="Gene3D" id="2.40.128.130">
    <property type="entry name" value="Autotransporter beta-domain"/>
    <property type="match status" value="1"/>
</dbReference>
<keyword evidence="1" id="KW-0732">Signal</keyword>
<dbReference type="CDD" id="cd01344">
    <property type="entry name" value="PL2_Passenger_AT"/>
    <property type="match status" value="1"/>
</dbReference>
<dbReference type="InterPro" id="IPR011050">
    <property type="entry name" value="Pectin_lyase_fold/virulence"/>
</dbReference>
<dbReference type="KEGG" id="cama:F384_07055"/>
<feature type="domain" description="Autotransporter" evidence="3">
    <location>
        <begin position="1519"/>
        <end position="1807"/>
    </location>
</feature>
<dbReference type="NCBIfam" id="TIGR02601">
    <property type="entry name" value="autotrns_rpt"/>
    <property type="match status" value="2"/>
</dbReference>
<dbReference type="InterPro" id="IPR051551">
    <property type="entry name" value="Autotransporter_adhesion"/>
</dbReference>
<dbReference type="NCBIfam" id="TIGR01414">
    <property type="entry name" value="autotrans_barl"/>
    <property type="match status" value="1"/>
</dbReference>
<dbReference type="RefSeq" id="WP_046480826.1">
    <property type="nucleotide sequence ID" value="NZ_CP011132.1"/>
</dbReference>
<accession>M1K1M3</accession>
<evidence type="ECO:0000256" key="2">
    <source>
        <dbReference type="ARBA" id="ARBA00023026"/>
    </source>
</evidence>
<evidence type="ECO:0000256" key="1">
    <source>
        <dbReference type="ARBA" id="ARBA00022729"/>
    </source>
</evidence>
<keyword evidence="2" id="KW-0843">Virulence</keyword>
<dbReference type="EMBL" id="CP011132">
    <property type="protein sequence ID" value="AGE94631.1"/>
    <property type="molecule type" value="Genomic_DNA"/>
</dbReference>
<name>M1K1M3_CITAM</name>
<dbReference type="HOGENOM" id="CLU_002551_8_2_6"/>
<reference evidence="4 5" key="1">
    <citation type="journal article" date="2013" name="Appl. Microbiol. Biotechnol.">
        <title>Glycerol assimilation and production of 1,3-propanediol by Citrobacter amalonaticus Y19.</title>
        <authorList>
            <person name="Ainala S.K."/>
            <person name="Ashok S."/>
            <person name="Ko Y."/>
            <person name="Park S."/>
        </authorList>
    </citation>
    <scope>NUCLEOTIDE SEQUENCE [LARGE SCALE GENOMIC DNA]</scope>
    <source>
        <strain evidence="4 5">Y19</strain>
    </source>
</reference>
<dbReference type="InterPro" id="IPR013425">
    <property type="entry name" value="Autotrns_rpt"/>
</dbReference>
<dbReference type="InterPro" id="IPR005546">
    <property type="entry name" value="Autotransporte_beta"/>
</dbReference>
<evidence type="ECO:0000259" key="3">
    <source>
        <dbReference type="PROSITE" id="PS51208"/>
    </source>
</evidence>
<dbReference type="Pfam" id="PF18883">
    <property type="entry name" value="AC_1"/>
    <property type="match status" value="1"/>
</dbReference>
<dbReference type="GO" id="GO:0019867">
    <property type="term" value="C:outer membrane"/>
    <property type="evidence" value="ECO:0007669"/>
    <property type="project" value="InterPro"/>
</dbReference>
<organism evidence="4 5">
    <name type="scientific">Citrobacter amalonaticus Y19</name>
    <dbReference type="NCBI Taxonomy" id="1261127"/>
    <lineage>
        <taxon>Bacteria</taxon>
        <taxon>Pseudomonadati</taxon>
        <taxon>Pseudomonadota</taxon>
        <taxon>Gammaproteobacteria</taxon>
        <taxon>Enterobacterales</taxon>
        <taxon>Enterobacteriaceae</taxon>
        <taxon>Citrobacter</taxon>
    </lineage>
</organism>
<protein>
    <submittedName>
        <fullName evidence="4">Lipoprotein/autotransporter domain-containing protein</fullName>
    </submittedName>
</protein>
<dbReference type="InterPro" id="IPR030895">
    <property type="entry name" value="T5SS_PEPC_rpt"/>
</dbReference>
<dbReference type="Proteomes" id="UP000034085">
    <property type="component" value="Chromosome"/>
</dbReference>
<dbReference type="PANTHER" id="PTHR35037:SF3">
    <property type="entry name" value="C-TERMINAL REGION OF AIDA-LIKE PROTEIN"/>
    <property type="match status" value="1"/>
</dbReference>
<gene>
    <name evidence="4" type="ORF">F384_07055</name>
</gene>
<dbReference type="InterPro" id="IPR012332">
    <property type="entry name" value="Autotransporter_pectin_lyase_C"/>
</dbReference>
<dbReference type="PATRIC" id="fig|1261127.3.peg.1453"/>
<dbReference type="NCBIfam" id="TIGR04393">
    <property type="entry name" value="rpt_T5SS_PEPC"/>
    <property type="match status" value="8"/>
</dbReference>